<comment type="catalytic activity">
    <reaction evidence="16 17 19">
        <text>(6S)-NADPHX + ADP = AMP + phosphate + NADPH + H(+)</text>
        <dbReference type="Rhea" id="RHEA:32235"/>
        <dbReference type="ChEBI" id="CHEBI:15378"/>
        <dbReference type="ChEBI" id="CHEBI:43474"/>
        <dbReference type="ChEBI" id="CHEBI:57783"/>
        <dbReference type="ChEBI" id="CHEBI:64076"/>
        <dbReference type="ChEBI" id="CHEBI:456215"/>
        <dbReference type="ChEBI" id="CHEBI:456216"/>
        <dbReference type="EC" id="4.2.1.136"/>
    </reaction>
</comment>
<name>A0ABT9VLI5_9BACI</name>
<comment type="catalytic activity">
    <reaction evidence="2 18 19">
        <text>(6R)-NADPHX = (6S)-NADPHX</text>
        <dbReference type="Rhea" id="RHEA:32227"/>
        <dbReference type="ChEBI" id="CHEBI:64076"/>
        <dbReference type="ChEBI" id="CHEBI:64077"/>
        <dbReference type="EC" id="5.1.99.6"/>
    </reaction>
</comment>
<evidence type="ECO:0000256" key="11">
    <source>
        <dbReference type="ARBA" id="ARBA00023235"/>
    </source>
</evidence>
<dbReference type="SUPFAM" id="SSF64153">
    <property type="entry name" value="YjeF N-terminal domain-like"/>
    <property type="match status" value="1"/>
</dbReference>
<proteinExistence type="inferred from homology"/>
<keyword evidence="8 17" id="KW-0521">NADP</keyword>
<dbReference type="HAMAP" id="MF_01966">
    <property type="entry name" value="NADHX_epimerase"/>
    <property type="match status" value="1"/>
</dbReference>
<comment type="function">
    <text evidence="18">Catalyzes the epimerization of the S- and R-forms of NAD(P)HX, a damaged form of NAD(P)H that is a result of enzymatic or heat-dependent hydration. This is a prerequisite for the S-specific NAD(P)H-hydrate dehydratase to allow the repair of both epimers of NAD(P)HX.</text>
</comment>
<dbReference type="GO" id="GO:0052856">
    <property type="term" value="F:NAD(P)HX epimerase activity"/>
    <property type="evidence" value="ECO:0007669"/>
    <property type="project" value="UniProtKB-EC"/>
</dbReference>
<feature type="binding site" evidence="17">
    <location>
        <position position="378"/>
    </location>
    <ligand>
        <name>(6S)-NADPHX</name>
        <dbReference type="ChEBI" id="CHEBI:64076"/>
    </ligand>
</feature>
<gene>
    <name evidence="17" type="primary">nnrD</name>
    <name evidence="18" type="synonym">nnrE</name>
    <name evidence="22" type="ORF">J2S06_000901</name>
</gene>
<dbReference type="NCBIfam" id="TIGR00196">
    <property type="entry name" value="yjeF_cterm"/>
    <property type="match status" value="1"/>
</dbReference>
<dbReference type="Pfam" id="PF01256">
    <property type="entry name" value="Carb_kinase"/>
    <property type="match status" value="1"/>
</dbReference>
<feature type="binding site" evidence="18">
    <location>
        <begin position="131"/>
        <end position="137"/>
    </location>
    <ligand>
        <name>(6S)-NADPHX</name>
        <dbReference type="ChEBI" id="CHEBI:64076"/>
    </ligand>
</feature>
<feature type="binding site" evidence="18">
    <location>
        <position position="127"/>
    </location>
    <ligand>
        <name>K(+)</name>
        <dbReference type="ChEBI" id="CHEBI:29103"/>
    </ligand>
</feature>
<evidence type="ECO:0000256" key="16">
    <source>
        <dbReference type="ARBA" id="ARBA00049209"/>
    </source>
</evidence>
<keyword evidence="6 17" id="KW-0547">Nucleotide-binding</keyword>
<reference evidence="22 23" key="1">
    <citation type="submission" date="2023-07" db="EMBL/GenBank/DDBJ databases">
        <title>Genomic Encyclopedia of Type Strains, Phase IV (KMG-IV): sequencing the most valuable type-strain genomes for metagenomic binning, comparative biology and taxonomic classification.</title>
        <authorList>
            <person name="Goeker M."/>
        </authorList>
    </citation>
    <scope>NUCLEOTIDE SEQUENCE [LARGE SCALE GENOMIC DNA]</scope>
    <source>
        <strain evidence="22 23">DSM 19092</strain>
    </source>
</reference>
<feature type="binding site" evidence="17">
    <location>
        <position position="444"/>
    </location>
    <ligand>
        <name>AMP</name>
        <dbReference type="ChEBI" id="CHEBI:456215"/>
    </ligand>
</feature>
<keyword evidence="13" id="KW-0511">Multifunctional enzyme</keyword>
<keyword evidence="10 17" id="KW-0520">NAD</keyword>
<feature type="domain" description="YjeF C-terminal" evidence="20">
    <location>
        <begin position="227"/>
        <end position="505"/>
    </location>
</feature>
<keyword evidence="23" id="KW-1185">Reference proteome</keyword>
<evidence type="ECO:0000256" key="4">
    <source>
        <dbReference type="ARBA" id="ARBA00009524"/>
    </source>
</evidence>
<dbReference type="PROSITE" id="PS01050">
    <property type="entry name" value="YJEF_C_2"/>
    <property type="match status" value="1"/>
</dbReference>
<dbReference type="EC" id="5.1.99.6" evidence="19"/>
<feature type="binding site" evidence="18">
    <location>
        <position position="164"/>
    </location>
    <ligand>
        <name>K(+)</name>
        <dbReference type="ChEBI" id="CHEBI:29103"/>
    </ligand>
</feature>
<dbReference type="PROSITE" id="PS51383">
    <property type="entry name" value="YJEF_C_3"/>
    <property type="match status" value="1"/>
</dbReference>
<comment type="function">
    <text evidence="14 19">Bifunctional enzyme that catalyzes the epimerization of the S- and R-forms of NAD(P)HX and the dehydration of the S-form of NAD(P)HX at the expense of ADP, which is converted to AMP. This allows the repair of both epimers of NAD(P)HX, a damaged form of NAD(P)H that is a result of enzymatic or heat-dependent hydration.</text>
</comment>
<evidence type="ECO:0000256" key="1">
    <source>
        <dbReference type="ARBA" id="ARBA00000013"/>
    </source>
</evidence>
<evidence type="ECO:0000256" key="13">
    <source>
        <dbReference type="ARBA" id="ARBA00023268"/>
    </source>
</evidence>
<comment type="catalytic activity">
    <reaction evidence="15 17 19">
        <text>(6S)-NADHX + ADP = AMP + phosphate + NADH + H(+)</text>
        <dbReference type="Rhea" id="RHEA:32223"/>
        <dbReference type="ChEBI" id="CHEBI:15378"/>
        <dbReference type="ChEBI" id="CHEBI:43474"/>
        <dbReference type="ChEBI" id="CHEBI:57945"/>
        <dbReference type="ChEBI" id="CHEBI:64074"/>
        <dbReference type="ChEBI" id="CHEBI:456215"/>
        <dbReference type="ChEBI" id="CHEBI:456216"/>
        <dbReference type="EC" id="4.2.1.136"/>
    </reaction>
</comment>
<feature type="binding site" evidence="17">
    <location>
        <position position="445"/>
    </location>
    <ligand>
        <name>(6S)-NADPHX</name>
        <dbReference type="ChEBI" id="CHEBI:64076"/>
    </ligand>
</feature>
<dbReference type="SUPFAM" id="SSF53613">
    <property type="entry name" value="Ribokinase-like"/>
    <property type="match status" value="1"/>
</dbReference>
<evidence type="ECO:0000256" key="15">
    <source>
        <dbReference type="ARBA" id="ARBA00048238"/>
    </source>
</evidence>
<dbReference type="RefSeq" id="WP_419151404.1">
    <property type="nucleotide sequence ID" value="NZ_JAUSTR010000001.1"/>
</dbReference>
<feature type="binding site" evidence="18">
    <location>
        <position position="161"/>
    </location>
    <ligand>
        <name>(6S)-NADPHX</name>
        <dbReference type="ChEBI" id="CHEBI:64076"/>
    </ligand>
</feature>
<evidence type="ECO:0000256" key="2">
    <source>
        <dbReference type="ARBA" id="ARBA00000909"/>
    </source>
</evidence>
<evidence type="ECO:0000256" key="3">
    <source>
        <dbReference type="ARBA" id="ARBA00006001"/>
    </source>
</evidence>
<dbReference type="InterPro" id="IPR004443">
    <property type="entry name" value="YjeF_N_dom"/>
</dbReference>
<keyword evidence="12 17" id="KW-0456">Lyase</keyword>
<evidence type="ECO:0000256" key="17">
    <source>
        <dbReference type="HAMAP-Rule" id="MF_01965"/>
    </source>
</evidence>
<comment type="function">
    <text evidence="17">Catalyzes the dehydration of the S-form of NAD(P)HX at the expense of ADP, which is converted to AMP. Together with NAD(P)HX epimerase, which catalyzes the epimerization of the S- and R-forms, the enzyme allows the repair of both epimers of NAD(P)HX, a damaged form of NAD(P)H that is a result of enzymatic or heat-dependent hydration.</text>
</comment>
<keyword evidence="11 18" id="KW-0413">Isomerase</keyword>
<dbReference type="CDD" id="cd01171">
    <property type="entry name" value="YXKO-related"/>
    <property type="match status" value="1"/>
</dbReference>
<evidence type="ECO:0000256" key="12">
    <source>
        <dbReference type="ARBA" id="ARBA00023239"/>
    </source>
</evidence>
<evidence type="ECO:0000259" key="21">
    <source>
        <dbReference type="PROSITE" id="PS51385"/>
    </source>
</evidence>
<feature type="binding site" evidence="17">
    <location>
        <begin position="415"/>
        <end position="419"/>
    </location>
    <ligand>
        <name>AMP</name>
        <dbReference type="ChEBI" id="CHEBI:456215"/>
    </ligand>
</feature>
<dbReference type="PANTHER" id="PTHR12592:SF0">
    <property type="entry name" value="ATP-DEPENDENT (S)-NAD(P)H-HYDRATE DEHYDRATASE"/>
    <property type="match status" value="1"/>
</dbReference>
<comment type="similarity">
    <text evidence="18">Belongs to the NnrE/AIBP family.</text>
</comment>
<comment type="similarity">
    <text evidence="4 19">In the C-terminal section; belongs to the NnrD/CARKD family.</text>
</comment>
<dbReference type="Gene3D" id="3.40.50.10260">
    <property type="entry name" value="YjeF N-terminal domain"/>
    <property type="match status" value="1"/>
</dbReference>
<evidence type="ECO:0000259" key="20">
    <source>
        <dbReference type="PROSITE" id="PS51383"/>
    </source>
</evidence>
<feature type="binding site" evidence="17">
    <location>
        <position position="262"/>
    </location>
    <ligand>
        <name>(6S)-NADPHX</name>
        <dbReference type="ChEBI" id="CHEBI:64076"/>
    </ligand>
</feature>
<evidence type="ECO:0000256" key="6">
    <source>
        <dbReference type="ARBA" id="ARBA00022741"/>
    </source>
</evidence>
<evidence type="ECO:0000256" key="19">
    <source>
        <dbReference type="PIRNR" id="PIRNR017184"/>
    </source>
</evidence>
<keyword evidence="9 18" id="KW-0630">Potassium</keyword>
<dbReference type="InterPro" id="IPR030677">
    <property type="entry name" value="Nnr"/>
</dbReference>
<dbReference type="HAMAP" id="MF_01965">
    <property type="entry name" value="NADHX_dehydratase"/>
    <property type="match status" value="1"/>
</dbReference>
<evidence type="ECO:0000313" key="22">
    <source>
        <dbReference type="EMBL" id="MDQ0161831.1"/>
    </source>
</evidence>
<evidence type="ECO:0000256" key="18">
    <source>
        <dbReference type="HAMAP-Rule" id="MF_01966"/>
    </source>
</evidence>
<evidence type="ECO:0000256" key="8">
    <source>
        <dbReference type="ARBA" id="ARBA00022857"/>
    </source>
</evidence>
<evidence type="ECO:0000313" key="23">
    <source>
        <dbReference type="Proteomes" id="UP001225646"/>
    </source>
</evidence>
<comment type="similarity">
    <text evidence="17">Belongs to the NnrD/CARKD family.</text>
</comment>
<feature type="binding site" evidence="18">
    <location>
        <position position="58"/>
    </location>
    <ligand>
        <name>K(+)</name>
        <dbReference type="ChEBI" id="CHEBI:29103"/>
    </ligand>
</feature>
<dbReference type="InterPro" id="IPR000631">
    <property type="entry name" value="CARKD"/>
</dbReference>
<sequence length="508" mass="55784">MHIVSSSEMYAIDRYTIEQIGMSEESLMENAGQSVARVLLERIQPNERIAVLAGSGNNGGDGIVIARILKSYQYATDLWLIPQKEKVKGAAKKSLQIFENCGYEVKHYIGNEQMFMEQLNQYDVIIDALLGIGTKGTLRSPFKEIIAKVNEINKLTVYSIDLPSGISADGGHVAEAIKADVTITIQYPKLGAYVFPTADFFGELHVVDIGIPPISVEKNAEYRRLWSEDDVQNTLPTRKRSSHKGTYGKGLVIGGSLNMTGAVVMTAKAALKSGAGLLTMAIPNDIYSVVATYFPEVMYYPCLSKDGYFSGEIDINQYDVKAIAVGPGIGRKDQIKKIVEAALDLPVPVVIDADALYFWKDYDSIIKDRKEATIVTPHPGEMARMIDASIHEIESNRFKISKQFAMEYGCYLVLKGPFTIVTTADGKQYVNTTGNPGLAKGGSGDVLTGMILSFIMQHENLRDAINNAVYIHGKAADHLIKNGHSEMDILATDVIEALPETLNHLYKN</sequence>
<dbReference type="PIRSF" id="PIRSF017184">
    <property type="entry name" value="Nnr"/>
    <property type="match status" value="1"/>
</dbReference>
<organism evidence="22 23">
    <name type="scientific">Aeribacillus alveayuensis</name>
    <dbReference type="NCBI Taxonomy" id="279215"/>
    <lineage>
        <taxon>Bacteria</taxon>
        <taxon>Bacillati</taxon>
        <taxon>Bacillota</taxon>
        <taxon>Bacilli</taxon>
        <taxon>Bacillales</taxon>
        <taxon>Bacillaceae</taxon>
        <taxon>Aeribacillus</taxon>
    </lineage>
</organism>
<dbReference type="EMBL" id="JAUSTR010000001">
    <property type="protein sequence ID" value="MDQ0161831.1"/>
    <property type="molecule type" value="Genomic_DNA"/>
</dbReference>
<comment type="caution">
    <text evidence="18">Lacks conserved residue(s) required for the propagation of feature annotation.</text>
</comment>
<dbReference type="NCBIfam" id="TIGR00197">
    <property type="entry name" value="yjeF_nterm"/>
    <property type="match status" value="1"/>
</dbReference>
<evidence type="ECO:0000256" key="14">
    <source>
        <dbReference type="ARBA" id="ARBA00025153"/>
    </source>
</evidence>
<dbReference type="Gene3D" id="3.40.1190.20">
    <property type="match status" value="1"/>
</dbReference>
<dbReference type="Pfam" id="PF03853">
    <property type="entry name" value="YjeF_N"/>
    <property type="match status" value="1"/>
</dbReference>
<keyword evidence="7 17" id="KW-0067">ATP-binding</keyword>
<comment type="cofactor">
    <cofactor evidence="18 19">
        <name>K(+)</name>
        <dbReference type="ChEBI" id="CHEBI:29103"/>
    </cofactor>
    <text evidence="18 19">Binds 1 potassium ion per subunit.</text>
</comment>
<comment type="similarity">
    <text evidence="3 19">In the N-terminal section; belongs to the NnrE/AIBP family.</text>
</comment>
<feature type="binding site" evidence="17">
    <location>
        <position position="328"/>
    </location>
    <ligand>
        <name>(6S)-NADPHX</name>
        <dbReference type="ChEBI" id="CHEBI:64076"/>
    </ligand>
</feature>
<comment type="cofactor">
    <cofactor evidence="17">
        <name>Mg(2+)</name>
        <dbReference type="ChEBI" id="CHEBI:18420"/>
    </cofactor>
</comment>
<evidence type="ECO:0000256" key="5">
    <source>
        <dbReference type="ARBA" id="ARBA00022723"/>
    </source>
</evidence>
<evidence type="ECO:0000256" key="7">
    <source>
        <dbReference type="ARBA" id="ARBA00022840"/>
    </source>
</evidence>
<comment type="subunit">
    <text evidence="17">Homotetramer.</text>
</comment>
<accession>A0ABT9VLI5</accession>
<protein>
    <recommendedName>
        <fullName evidence="19">Bifunctional NAD(P)H-hydrate repair enzyme</fullName>
    </recommendedName>
    <alternativeName>
        <fullName evidence="19">Nicotinamide nucleotide repair protein</fullName>
    </alternativeName>
    <domain>
        <recommendedName>
            <fullName evidence="19">ADP-dependent (S)-NAD(P)H-hydrate dehydratase</fullName>
            <ecNumber evidence="19">4.2.1.136</ecNumber>
        </recommendedName>
        <alternativeName>
            <fullName evidence="19">ADP-dependent NAD(P)HX dehydratase</fullName>
        </alternativeName>
    </domain>
    <domain>
        <recommendedName>
            <fullName evidence="19">NAD(P)H-hydrate epimerase</fullName>
            <ecNumber evidence="19">5.1.99.6</ecNumber>
        </recommendedName>
    </domain>
</protein>
<comment type="catalytic activity">
    <reaction evidence="1 18 19">
        <text>(6R)-NADHX = (6S)-NADHX</text>
        <dbReference type="Rhea" id="RHEA:32215"/>
        <dbReference type="ChEBI" id="CHEBI:64074"/>
        <dbReference type="ChEBI" id="CHEBI:64075"/>
        <dbReference type="EC" id="5.1.99.6"/>
    </reaction>
</comment>
<evidence type="ECO:0000256" key="9">
    <source>
        <dbReference type="ARBA" id="ARBA00022958"/>
    </source>
</evidence>
<dbReference type="PROSITE" id="PS51385">
    <property type="entry name" value="YJEF_N"/>
    <property type="match status" value="1"/>
</dbReference>
<feature type="domain" description="YjeF N-terminal" evidence="21">
    <location>
        <begin position="9"/>
        <end position="217"/>
    </location>
</feature>
<dbReference type="InterPro" id="IPR029056">
    <property type="entry name" value="Ribokinase-like"/>
</dbReference>
<feature type="binding site" evidence="18">
    <location>
        <begin position="57"/>
        <end position="61"/>
    </location>
    <ligand>
        <name>(6S)-NADPHX</name>
        <dbReference type="ChEBI" id="CHEBI:64076"/>
    </ligand>
</feature>
<dbReference type="EC" id="4.2.1.136" evidence="19"/>
<evidence type="ECO:0000256" key="10">
    <source>
        <dbReference type="ARBA" id="ARBA00023027"/>
    </source>
</evidence>
<keyword evidence="5 18" id="KW-0479">Metal-binding</keyword>
<dbReference type="PANTHER" id="PTHR12592">
    <property type="entry name" value="ATP-DEPENDENT (S)-NAD(P)H-HYDRATE DEHYDRATASE FAMILY MEMBER"/>
    <property type="match status" value="1"/>
</dbReference>
<dbReference type="InterPro" id="IPR017953">
    <property type="entry name" value="Carbohydrate_kinase_pred_CS"/>
</dbReference>
<dbReference type="InterPro" id="IPR036652">
    <property type="entry name" value="YjeF_N_dom_sf"/>
</dbReference>
<dbReference type="Proteomes" id="UP001225646">
    <property type="component" value="Unassembled WGS sequence"/>
</dbReference>
<comment type="caution">
    <text evidence="22">The sequence shown here is derived from an EMBL/GenBank/DDBJ whole genome shotgun (WGS) entry which is preliminary data.</text>
</comment>